<protein>
    <submittedName>
        <fullName evidence="1">Uncharacterized protein</fullName>
    </submittedName>
</protein>
<proteinExistence type="predicted"/>
<dbReference type="AlphaFoldDB" id="A0A3B1B174"/>
<dbReference type="SUPFAM" id="SSF53649">
    <property type="entry name" value="Alkaline phosphatase-like"/>
    <property type="match status" value="1"/>
</dbReference>
<dbReference type="PANTHER" id="PTHR47197">
    <property type="entry name" value="PROTEIN NIRF"/>
    <property type="match status" value="1"/>
</dbReference>
<dbReference type="EMBL" id="UOFZ01000010">
    <property type="protein sequence ID" value="VAX12046.1"/>
    <property type="molecule type" value="Genomic_DNA"/>
</dbReference>
<dbReference type="InterPro" id="IPR019405">
    <property type="entry name" value="Lactonase_7-beta_prop"/>
</dbReference>
<organism evidence="1">
    <name type="scientific">hydrothermal vent metagenome</name>
    <dbReference type="NCBI Taxonomy" id="652676"/>
    <lineage>
        <taxon>unclassified sequences</taxon>
        <taxon>metagenomes</taxon>
        <taxon>ecological metagenomes</taxon>
    </lineage>
</organism>
<dbReference type="SUPFAM" id="SSF63829">
    <property type="entry name" value="Calcium-dependent phosphotriesterase"/>
    <property type="match status" value="1"/>
</dbReference>
<sequence>MIHRCLVSFRFILISIALSAFSGACASAASAIQTHGTQLPTGVRITPAAASGAQFKRMNPDLPSLPEFQVGQAVSTALSPDGHTLLVLTSGYNRNRNANGKFDPATSAEYIFVYDVTGRYPLKQQVLKVANTFSGIVWRPDGLAFYVAGGLDDNIHRYAMKQGQWAELKPAIALGHRKGLGVNIRPMAAGLAVSADGTRLLVANFENDSVSEIELRKGRVLHELDLRPGKINPARAGVAGGEFPFWVIYRGKHKAYVSSMRDREVVVLRIGNDGLRVKKRIKVGGQPTRMILNRRQTRLYVANANSDTISVIDAQRDLVIATLNTTAPAATYANASQLKGSNPNSLVLSPDEKTLYVTNGGSNSVAVIQLDDKDGPAGVRGLIPTGWYPNSVSVSRDGKTLYVVNGKSMAGPNTANCRNSLSTAPEVTVRCRAKNQYIWQLTKAGFLTLPVPDKADLVTLTRQVAYNNNWADFGDKAKAERVMAFIRSRIKHVIYVVKENRSYDQVLGDLRPGNGDENLVLFPEPLSPNHHALARQFVTLDNFLVSGAASNDGWIWSTAARSSEYTEKNIAINYAGRGLSYDNEGQNRNINLGLADPLARRAEDPRAPADPDLMPGVADVAAPDGPGGESGAGYLWDAALREGISIRNYGFYQDEDRYALPVSDPAYVPPSRQPFKDKMIQAYPNKSALRPISDPYFRGFDMKYADFWRLKEWQREFDQYVKEDRLPALELVRLPHDHFGDFSDAADGVNTVATQMADNDYALGMLVEKIARSPYRNNTLIVVVEDDAQDGADHVDAHRSLAYIIGPYVKRNAVISTRYTTVNLLRTIEDVLGISPMGLTDGNALPMVAVFTMQPQPLHYTAIVPNVLRTSQLPLPPRTAKNSLASTPETLRYDKSRRSAGYWSKVMAGQNFAEEDHLDTERFNQSLWQGLKGSD</sequence>
<name>A0A3B1B174_9ZZZZ</name>
<reference evidence="1" key="1">
    <citation type="submission" date="2018-06" db="EMBL/GenBank/DDBJ databases">
        <authorList>
            <person name="Zhirakovskaya E."/>
        </authorList>
    </citation>
    <scope>NUCLEOTIDE SEQUENCE</scope>
</reference>
<dbReference type="InterPro" id="IPR017850">
    <property type="entry name" value="Alkaline_phosphatase_core_sf"/>
</dbReference>
<dbReference type="Gene3D" id="3.40.720.10">
    <property type="entry name" value="Alkaline Phosphatase, subunit A"/>
    <property type="match status" value="1"/>
</dbReference>
<dbReference type="InterPro" id="IPR011045">
    <property type="entry name" value="N2O_reductase_N"/>
</dbReference>
<dbReference type="PROSITE" id="PS51257">
    <property type="entry name" value="PROKAR_LIPOPROTEIN"/>
    <property type="match status" value="1"/>
</dbReference>
<dbReference type="PANTHER" id="PTHR47197:SF3">
    <property type="entry name" value="DIHYDRO-HEME D1 DEHYDROGENASE"/>
    <property type="match status" value="1"/>
</dbReference>
<dbReference type="InterPro" id="IPR015943">
    <property type="entry name" value="WD40/YVTN_repeat-like_dom_sf"/>
</dbReference>
<dbReference type="InterPro" id="IPR051200">
    <property type="entry name" value="Host-pathogen_enzymatic-act"/>
</dbReference>
<gene>
    <name evidence="1" type="ORF">MNBD_GAMMA24-269</name>
</gene>
<accession>A0A3B1B174</accession>
<dbReference type="SUPFAM" id="SSF50974">
    <property type="entry name" value="Nitrous oxide reductase, N-terminal domain"/>
    <property type="match status" value="1"/>
</dbReference>
<dbReference type="Gene3D" id="2.130.10.10">
    <property type="entry name" value="YVTN repeat-like/Quinoprotein amine dehydrogenase"/>
    <property type="match status" value="3"/>
</dbReference>
<evidence type="ECO:0000313" key="1">
    <source>
        <dbReference type="EMBL" id="VAX12046.1"/>
    </source>
</evidence>
<dbReference type="Pfam" id="PF10282">
    <property type="entry name" value="Lactonase"/>
    <property type="match status" value="1"/>
</dbReference>